<gene>
    <name evidence="1" type="ORF">HMPREF1092_01333</name>
</gene>
<proteinExistence type="predicted"/>
<accession>N9XQX2</accession>
<sequence length="178" mass="20705">MILKRKGKNSVCGIITEIEESVIKDIRKNGGKLSKEKKDLIYTEYMECTDRIIKSMRILDKIAEDFNLNSDIVDNKYLDILNQYEKDTELKKFLGNILDRYVYMDLIEFETGFISVERKTIKLLNGITILIEIEGGQAKAIGFREGKQLDKIYEHSLILNESEKTILIKKSIEEFKDL</sequence>
<dbReference type="AlphaFoldDB" id="N9XQX2"/>
<organism evidence="1 2">
    <name type="scientific">Clostridium thermobutyricum</name>
    <dbReference type="NCBI Taxonomy" id="29372"/>
    <lineage>
        <taxon>Bacteria</taxon>
        <taxon>Bacillati</taxon>
        <taxon>Bacillota</taxon>
        <taxon>Clostridia</taxon>
        <taxon>Eubacteriales</taxon>
        <taxon>Clostridiaceae</taxon>
        <taxon>Clostridium</taxon>
    </lineage>
</organism>
<protein>
    <submittedName>
        <fullName evidence="1">Uncharacterized protein</fullName>
    </submittedName>
</protein>
<keyword evidence="2" id="KW-1185">Reference proteome</keyword>
<dbReference type="PATRIC" id="fig|999411.4.peg.1308"/>
<dbReference type="Proteomes" id="UP000013097">
    <property type="component" value="Unassembled WGS sequence"/>
</dbReference>
<dbReference type="HOGENOM" id="CLU_1508079_0_0_9"/>
<dbReference type="RefSeq" id="WP_002597834.1">
    <property type="nucleotide sequence ID" value="NZ_KB850956.1"/>
</dbReference>
<name>N9XQX2_9CLOT</name>
<dbReference type="EMBL" id="AGYT01000008">
    <property type="protein sequence ID" value="ENZ02098.1"/>
    <property type="molecule type" value="Genomic_DNA"/>
</dbReference>
<evidence type="ECO:0000313" key="2">
    <source>
        <dbReference type="Proteomes" id="UP000013097"/>
    </source>
</evidence>
<comment type="caution">
    <text evidence="1">The sequence shown here is derived from an EMBL/GenBank/DDBJ whole genome shotgun (WGS) entry which is preliminary data.</text>
</comment>
<reference evidence="1 2" key="1">
    <citation type="submission" date="2013-01" db="EMBL/GenBank/DDBJ databases">
        <title>The Genome Sequence of Clostridium colicanis 209318.</title>
        <authorList>
            <consortium name="The Broad Institute Genome Sequencing Platform"/>
            <person name="Earl A."/>
            <person name="Ward D."/>
            <person name="Feldgarden M."/>
            <person name="Gevers D."/>
            <person name="Courvalin P."/>
            <person name="Lambert T."/>
            <person name="Walker B."/>
            <person name="Young S.K."/>
            <person name="Zeng Q."/>
            <person name="Gargeya S."/>
            <person name="Fitzgerald M."/>
            <person name="Haas B."/>
            <person name="Abouelleil A."/>
            <person name="Alvarado L."/>
            <person name="Arachchi H.M."/>
            <person name="Berlin A.M."/>
            <person name="Chapman S.B."/>
            <person name="Dewar J."/>
            <person name="Goldberg J."/>
            <person name="Griggs A."/>
            <person name="Gujja S."/>
            <person name="Hansen M."/>
            <person name="Howarth C."/>
            <person name="Imamovic A."/>
            <person name="Larimer J."/>
            <person name="McCowan C."/>
            <person name="Murphy C."/>
            <person name="Neiman D."/>
            <person name="Pearson M."/>
            <person name="Priest M."/>
            <person name="Roberts A."/>
            <person name="Saif S."/>
            <person name="Shea T."/>
            <person name="Sisk P."/>
            <person name="Sykes S."/>
            <person name="Wortman J."/>
            <person name="Nusbaum C."/>
            <person name="Birren B."/>
        </authorList>
    </citation>
    <scope>NUCLEOTIDE SEQUENCE [LARGE SCALE GENOMIC DNA]</scope>
    <source>
        <strain evidence="1 2">209318</strain>
    </source>
</reference>
<evidence type="ECO:0000313" key="1">
    <source>
        <dbReference type="EMBL" id="ENZ02098.1"/>
    </source>
</evidence>